<dbReference type="InterPro" id="IPR012338">
    <property type="entry name" value="Beta-lactam/transpept-like"/>
</dbReference>
<dbReference type="GO" id="GO:0016787">
    <property type="term" value="F:hydrolase activity"/>
    <property type="evidence" value="ECO:0007669"/>
    <property type="project" value="UniProtKB-KW"/>
</dbReference>
<feature type="chain" id="PRO_5020692032" evidence="1">
    <location>
        <begin position="19"/>
        <end position="439"/>
    </location>
</feature>
<organism evidence="3 4">
    <name type="scientific">Pseudoalteromonas phenolica</name>
    <dbReference type="NCBI Taxonomy" id="161398"/>
    <lineage>
        <taxon>Bacteria</taxon>
        <taxon>Pseudomonadati</taxon>
        <taxon>Pseudomonadota</taxon>
        <taxon>Gammaproteobacteria</taxon>
        <taxon>Alteromonadales</taxon>
        <taxon>Pseudoalteromonadaceae</taxon>
        <taxon>Pseudoalteromonas</taxon>
    </lineage>
</organism>
<evidence type="ECO:0000313" key="4">
    <source>
        <dbReference type="Proteomes" id="UP000291338"/>
    </source>
</evidence>
<dbReference type="PROSITE" id="PS00146">
    <property type="entry name" value="BETA_LACTAMASE_A"/>
    <property type="match status" value="1"/>
</dbReference>
<dbReference type="EMBL" id="PPSX01000006">
    <property type="protein sequence ID" value="RZQ54859.1"/>
    <property type="molecule type" value="Genomic_DNA"/>
</dbReference>
<dbReference type="PANTHER" id="PTHR46825">
    <property type="entry name" value="D-ALANYL-D-ALANINE-CARBOXYPEPTIDASE/ENDOPEPTIDASE AMPH"/>
    <property type="match status" value="1"/>
</dbReference>
<reference evidence="3 4" key="1">
    <citation type="submission" date="2018-01" db="EMBL/GenBank/DDBJ databases">
        <title>Co-occurrence of chitin degradation, pigmentation and bioactivity in marine Pseudoalteromonas.</title>
        <authorList>
            <person name="Paulsen S."/>
            <person name="Gram L."/>
            <person name="Machado H."/>
        </authorList>
    </citation>
    <scope>NUCLEOTIDE SEQUENCE [LARGE SCALE GENOMIC DNA]</scope>
    <source>
        <strain evidence="3 4">S3898</strain>
    </source>
</reference>
<name>A0A4Q7IT53_9GAMM</name>
<dbReference type="InterPro" id="IPR050491">
    <property type="entry name" value="AmpC-like"/>
</dbReference>
<feature type="domain" description="Beta-lactamase-related" evidence="2">
    <location>
        <begin position="34"/>
        <end position="332"/>
    </location>
</feature>
<dbReference type="InterPro" id="IPR001466">
    <property type="entry name" value="Beta-lactam-related"/>
</dbReference>
<feature type="signal peptide" evidence="1">
    <location>
        <begin position="1"/>
        <end position="18"/>
    </location>
</feature>
<proteinExistence type="predicted"/>
<dbReference type="Pfam" id="PF00144">
    <property type="entry name" value="Beta-lactamase"/>
    <property type="match status" value="1"/>
</dbReference>
<keyword evidence="3" id="KW-0378">Hydrolase</keyword>
<evidence type="ECO:0000313" key="3">
    <source>
        <dbReference type="EMBL" id="RZQ54859.1"/>
    </source>
</evidence>
<dbReference type="Proteomes" id="UP000291338">
    <property type="component" value="Unassembled WGS sequence"/>
</dbReference>
<dbReference type="SUPFAM" id="SSF56601">
    <property type="entry name" value="beta-lactamase/transpeptidase-like"/>
    <property type="match status" value="1"/>
</dbReference>
<dbReference type="PANTHER" id="PTHR46825:SF9">
    <property type="entry name" value="BETA-LACTAMASE-RELATED DOMAIN-CONTAINING PROTEIN"/>
    <property type="match status" value="1"/>
</dbReference>
<accession>A0A4Q7IT53</accession>
<dbReference type="InterPro" id="IPR023650">
    <property type="entry name" value="Beta-lactam_class-A_AS"/>
</dbReference>
<evidence type="ECO:0000256" key="1">
    <source>
        <dbReference type="SAM" id="SignalP"/>
    </source>
</evidence>
<comment type="caution">
    <text evidence="3">The sequence shown here is derived from an EMBL/GenBank/DDBJ whole genome shotgun (WGS) entry which is preliminary data.</text>
</comment>
<gene>
    <name evidence="3" type="ORF">C1E23_01395</name>
</gene>
<protein>
    <submittedName>
        <fullName evidence="3">Serine hydrolase</fullName>
    </submittedName>
</protein>
<sequence length="439" mass="48845">MLRTAVLASSLFTLSAHANSSVFDDMLACHTSDSNPGFAVRIEQLGKLIYTGVAGLSDIKSKQVLKLDNVFQIGSVSKQFTAAAILQLVEKNKLALSDTLEHYIAGLPTEFAQVTIASVLSHTSGLPNYNNDARIRNIWHIKQDLDAIIKEITKQSVIAGPGEVFNYSNTGYVLLGKVIEVASGLNYADYLRTHIFSPLQMNHSYVTKQDEGNTGTTGYTSDNNSPIKVDRSWVHASGAIVSTLEDMSRWHQALISGKVISKPSYQKMITPTFLNNGETSPYGFGLYNYPISGKKTINHEGWIPGFMTWSIYLPDDDLYAVAFSNNDAKHPGPLVLDMIARQISLSPAPITKINKGLAKNLIGKYKFTDNRVMTISEENKQFFGQINDEPKRRLLLREDESFSFECTENYYKLSNKNDEVILTPINLYRGEGQPLRKLL</sequence>
<dbReference type="AlphaFoldDB" id="A0A4Q7IT53"/>
<evidence type="ECO:0000259" key="2">
    <source>
        <dbReference type="Pfam" id="PF00144"/>
    </source>
</evidence>
<dbReference type="Gene3D" id="3.40.710.10">
    <property type="entry name" value="DD-peptidase/beta-lactamase superfamily"/>
    <property type="match status" value="1"/>
</dbReference>
<dbReference type="RefSeq" id="WP_130253861.1">
    <property type="nucleotide sequence ID" value="NZ_PPSX01000006.1"/>
</dbReference>
<keyword evidence="1" id="KW-0732">Signal</keyword>